<organism evidence="3 4">
    <name type="scientific">Paenibacillus cisolokensis</name>
    <dbReference type="NCBI Taxonomy" id="1658519"/>
    <lineage>
        <taxon>Bacteria</taxon>
        <taxon>Bacillati</taxon>
        <taxon>Bacillota</taxon>
        <taxon>Bacilli</taxon>
        <taxon>Bacillales</taxon>
        <taxon>Paenibacillaceae</taxon>
        <taxon>Paenibacillus</taxon>
    </lineage>
</organism>
<gene>
    <name evidence="3" type="ORF">PACILC2_14120</name>
</gene>
<sequence length="320" mass="34305">MALPGTAGTGTGGGVREWGWRALGAAISLLSPAPFACLVCGRHYRFASGAAAAAGPAISHRLCPDCRDSIPWIGRIVCPVCGRPETCGDCARREDPAFICSRSAVTYDETIRSWIAQYKYRGHEALGAVFGDMINIAFTGLRRELERRDPAFRFDAAVPVPLSMERLRERGFNQAEQLASAVAGRHGPPLARLLIRTRDSGKQSEKSRMERIRGTRNLFAADEAEMAALIARVQASASARSGGRTAGGRSAFSRSPGGRSQFSADHSPGARPVILRLLLVDDIYTTGSTVNACAAVLKTAVAHRDPGIRPEIYVVTLARS</sequence>
<comment type="similarity">
    <text evidence="1">Belongs to the ComF/GntX family.</text>
</comment>
<accession>A0ABQ4N3R4</accession>
<dbReference type="InterPro" id="IPR000836">
    <property type="entry name" value="PRTase_dom"/>
</dbReference>
<evidence type="ECO:0000256" key="1">
    <source>
        <dbReference type="ARBA" id="ARBA00008007"/>
    </source>
</evidence>
<evidence type="ECO:0000313" key="3">
    <source>
        <dbReference type="EMBL" id="GIQ62844.1"/>
    </source>
</evidence>
<dbReference type="EMBL" id="BOVJ01000043">
    <property type="protein sequence ID" value="GIQ62844.1"/>
    <property type="molecule type" value="Genomic_DNA"/>
</dbReference>
<dbReference type="Proteomes" id="UP000680304">
    <property type="component" value="Unassembled WGS sequence"/>
</dbReference>
<proteinExistence type="inferred from homology"/>
<evidence type="ECO:0000256" key="2">
    <source>
        <dbReference type="SAM" id="MobiDB-lite"/>
    </source>
</evidence>
<dbReference type="InterPro" id="IPR051910">
    <property type="entry name" value="ComF/GntX_DNA_util-trans"/>
</dbReference>
<dbReference type="SUPFAM" id="SSF53271">
    <property type="entry name" value="PRTase-like"/>
    <property type="match status" value="1"/>
</dbReference>
<evidence type="ECO:0008006" key="5">
    <source>
        <dbReference type="Google" id="ProtNLM"/>
    </source>
</evidence>
<dbReference type="RefSeq" id="WP_213528194.1">
    <property type="nucleotide sequence ID" value="NZ_BOVJ01000043.1"/>
</dbReference>
<comment type="caution">
    <text evidence="3">The sequence shown here is derived from an EMBL/GenBank/DDBJ whole genome shotgun (WGS) entry which is preliminary data.</text>
</comment>
<dbReference type="InterPro" id="IPR029057">
    <property type="entry name" value="PRTase-like"/>
</dbReference>
<feature type="region of interest" description="Disordered" evidence="2">
    <location>
        <begin position="240"/>
        <end position="266"/>
    </location>
</feature>
<dbReference type="PANTHER" id="PTHR47505">
    <property type="entry name" value="DNA UTILIZATION PROTEIN YHGH"/>
    <property type="match status" value="1"/>
</dbReference>
<keyword evidence="4" id="KW-1185">Reference proteome</keyword>
<dbReference type="PANTHER" id="PTHR47505:SF1">
    <property type="entry name" value="DNA UTILIZATION PROTEIN YHGH"/>
    <property type="match status" value="1"/>
</dbReference>
<feature type="compositionally biased region" description="Low complexity" evidence="2">
    <location>
        <begin position="240"/>
        <end position="255"/>
    </location>
</feature>
<name>A0ABQ4N3R4_9BACL</name>
<dbReference type="Gene3D" id="3.40.50.2020">
    <property type="match status" value="1"/>
</dbReference>
<reference evidence="3 4" key="1">
    <citation type="submission" date="2021-04" db="EMBL/GenBank/DDBJ databases">
        <title>Draft genome sequence of Paenibacillus cisolokensis, LC2-13A.</title>
        <authorList>
            <person name="Uke A."/>
            <person name="Chhe C."/>
            <person name="Baramee S."/>
            <person name="Kosugi A."/>
        </authorList>
    </citation>
    <scope>NUCLEOTIDE SEQUENCE [LARGE SCALE GENOMIC DNA]</scope>
    <source>
        <strain evidence="3 4">LC2-13A</strain>
    </source>
</reference>
<evidence type="ECO:0000313" key="4">
    <source>
        <dbReference type="Proteomes" id="UP000680304"/>
    </source>
</evidence>
<dbReference type="CDD" id="cd06223">
    <property type="entry name" value="PRTases_typeI"/>
    <property type="match status" value="1"/>
</dbReference>
<protein>
    <recommendedName>
        <fullName evidence="5">Amidophosphoribosyltransferase</fullName>
    </recommendedName>
</protein>